<dbReference type="InterPro" id="IPR051709">
    <property type="entry name" value="Ub-ligase/GTPase-reg"/>
</dbReference>
<dbReference type="InterPro" id="IPR011043">
    <property type="entry name" value="Gal_Oxase/kelch_b-propeller"/>
</dbReference>
<dbReference type="Pfam" id="PF13948">
    <property type="entry name" value="DUF4215"/>
    <property type="match status" value="1"/>
</dbReference>
<dbReference type="PRINTS" id="PR00633">
    <property type="entry name" value="RCCNDNSATION"/>
</dbReference>
<keyword evidence="3" id="KW-1015">Disulfide bond</keyword>
<dbReference type="EMBL" id="JMCC02000094">
    <property type="protein sequence ID" value="KIG13500.1"/>
    <property type="molecule type" value="Genomic_DNA"/>
</dbReference>
<keyword evidence="2" id="KW-0677">Repeat</keyword>
<dbReference type="Proteomes" id="UP000031599">
    <property type="component" value="Unassembled WGS sequence"/>
</dbReference>
<feature type="region of interest" description="Disordered" evidence="4">
    <location>
        <begin position="1"/>
        <end position="43"/>
    </location>
</feature>
<dbReference type="PANTHER" id="PTHR45622:SF70">
    <property type="entry name" value="SECRETION-REGULATING GUANINE NUCLEOTIDE EXCHANGE FACTOR"/>
    <property type="match status" value="1"/>
</dbReference>
<evidence type="ECO:0000256" key="3">
    <source>
        <dbReference type="ARBA" id="ARBA00023157"/>
    </source>
</evidence>
<dbReference type="InterPro" id="IPR058923">
    <property type="entry name" value="RCC1-like_dom"/>
</dbReference>
<dbReference type="Pfam" id="PF13540">
    <property type="entry name" value="RCC1_2"/>
    <property type="match status" value="1"/>
</dbReference>
<feature type="compositionally biased region" description="Acidic residues" evidence="4">
    <location>
        <begin position="12"/>
        <end position="43"/>
    </location>
</feature>
<dbReference type="GO" id="GO:0005737">
    <property type="term" value="C:cytoplasm"/>
    <property type="evidence" value="ECO:0007669"/>
    <property type="project" value="TreeGrafter"/>
</dbReference>
<gene>
    <name evidence="6" type="ORF">DB30_08012</name>
</gene>
<dbReference type="Gene3D" id="2.130.10.30">
    <property type="entry name" value="Regulator of chromosome condensation 1/beta-lactamase-inhibitor protein II"/>
    <property type="match status" value="2"/>
</dbReference>
<dbReference type="PANTHER" id="PTHR45622">
    <property type="entry name" value="UBIQUITIN-PROTEIN LIGASE E3A-RELATED"/>
    <property type="match status" value="1"/>
</dbReference>
<dbReference type="InterPro" id="IPR011936">
    <property type="entry name" value="Myxo_disulph_rpt"/>
</dbReference>
<dbReference type="Pfam" id="PF25390">
    <property type="entry name" value="WD40_RLD"/>
    <property type="match status" value="1"/>
</dbReference>
<evidence type="ECO:0000256" key="2">
    <source>
        <dbReference type="ARBA" id="ARBA00022737"/>
    </source>
</evidence>
<feature type="compositionally biased region" description="Low complexity" evidence="4">
    <location>
        <begin position="1"/>
        <end position="11"/>
    </location>
</feature>
<dbReference type="NCBIfam" id="TIGR02232">
    <property type="entry name" value="myxo_disulf_rpt"/>
    <property type="match status" value="1"/>
</dbReference>
<evidence type="ECO:0000256" key="4">
    <source>
        <dbReference type="SAM" id="MobiDB-lite"/>
    </source>
</evidence>
<dbReference type="InterPro" id="IPR009091">
    <property type="entry name" value="RCC1/BLIP-II"/>
</dbReference>
<accession>A0A0C2CV86</accession>
<organism evidence="6 7">
    <name type="scientific">Enhygromyxa salina</name>
    <dbReference type="NCBI Taxonomy" id="215803"/>
    <lineage>
        <taxon>Bacteria</taxon>
        <taxon>Pseudomonadati</taxon>
        <taxon>Myxococcota</taxon>
        <taxon>Polyangia</taxon>
        <taxon>Nannocystales</taxon>
        <taxon>Nannocystaceae</taxon>
        <taxon>Enhygromyxa</taxon>
    </lineage>
</organism>
<evidence type="ECO:0000313" key="6">
    <source>
        <dbReference type="EMBL" id="KIG13500.1"/>
    </source>
</evidence>
<keyword evidence="1" id="KW-0732">Signal</keyword>
<dbReference type="SUPFAM" id="SSF50985">
    <property type="entry name" value="RCC1/BLIP-II"/>
    <property type="match status" value="1"/>
</dbReference>
<proteinExistence type="predicted"/>
<dbReference type="PROSITE" id="PS50012">
    <property type="entry name" value="RCC1_3"/>
    <property type="match status" value="6"/>
</dbReference>
<comment type="caution">
    <text evidence="6">The sequence shown here is derived from an EMBL/GenBank/DDBJ whole genome shotgun (WGS) entry which is preliminary data.</text>
</comment>
<protein>
    <submittedName>
        <fullName evidence="6">Xanthine dehydrogenase, molybdenum binding subunit</fullName>
    </submittedName>
</protein>
<dbReference type="SUPFAM" id="SSF50965">
    <property type="entry name" value="Galactose oxidase, central domain"/>
    <property type="match status" value="1"/>
</dbReference>
<reference evidence="6 7" key="1">
    <citation type="submission" date="2014-12" db="EMBL/GenBank/DDBJ databases">
        <title>Genome assembly of Enhygromyxa salina DSM 15201.</title>
        <authorList>
            <person name="Sharma G."/>
            <person name="Subramanian S."/>
        </authorList>
    </citation>
    <scope>NUCLEOTIDE SEQUENCE [LARGE SCALE GENOMIC DNA]</scope>
    <source>
        <strain evidence="6 7">DSM 15201</strain>
    </source>
</reference>
<sequence>MTDDTFTTADDTAGDGDGDGDGDPTGDGDGDPTGDGDTTGDGDGDGPCTSIGCECDGSEASCDPGLACAGGMCTSATCGNGIVESPAEDCDDNNDFEGDGCDNDCSYTELLTVEAGAAHTCAVIEGGRVRCWGLNSVGQLGYGNLDNIGDNEPASSAGDVVVGEKALRIHVGAHHSCAYLMDETVRCWGHGSSGQLGLGNNENVGDDEFPFSVNPISINTDVLDVFAAGSHTCALVGAGNVRCWGLNNVGQLGYGNNTSLSIPLTVDLNLGGAVTLLATGRNHNCALLEDGKVRCWGMNNRGQLGYGNTENIGDTETPGSVVPVPILPQGLPDGTPVTQIALGSEHSCVLYETGDVLCWGDNFYGQLGQGDTTTVGDNETLATLFPIDLGGDATNLALGKHHTCALMTDGGVKCWGRNLYGQLGRGDIAHIGDDEVPADIGTIELGGTANWITTGDYHTCAVVNGHQIRCWGFNDYGQLGYGDTAVRGDNETPAEAGSIKLL</sequence>
<evidence type="ECO:0000256" key="1">
    <source>
        <dbReference type="ARBA" id="ARBA00022729"/>
    </source>
</evidence>
<feature type="domain" description="RCC1-like" evidence="5">
    <location>
        <begin position="217"/>
        <end position="493"/>
    </location>
</feature>
<evidence type="ECO:0000259" key="5">
    <source>
        <dbReference type="Pfam" id="PF25390"/>
    </source>
</evidence>
<dbReference type="InterPro" id="IPR000408">
    <property type="entry name" value="Reg_chr_condens"/>
</dbReference>
<evidence type="ECO:0000313" key="7">
    <source>
        <dbReference type="Proteomes" id="UP000031599"/>
    </source>
</evidence>
<name>A0A0C2CV86_9BACT</name>
<dbReference type="AlphaFoldDB" id="A0A0C2CV86"/>